<proteinExistence type="predicted"/>
<dbReference type="Proteomes" id="UP000319812">
    <property type="component" value="Unassembled WGS sequence"/>
</dbReference>
<gene>
    <name evidence="1" type="ORF">HHA01_12350</name>
</gene>
<organism evidence="1 2">
    <name type="scientific">Halomonas halmophila</name>
    <dbReference type="NCBI Taxonomy" id="252"/>
    <lineage>
        <taxon>Bacteria</taxon>
        <taxon>Pseudomonadati</taxon>
        <taxon>Pseudomonadota</taxon>
        <taxon>Gammaproteobacteria</taxon>
        <taxon>Oceanospirillales</taxon>
        <taxon>Halomonadaceae</taxon>
        <taxon>Halomonas</taxon>
    </lineage>
</organism>
<evidence type="ECO:0000313" key="1">
    <source>
        <dbReference type="EMBL" id="GED22258.1"/>
    </source>
</evidence>
<dbReference type="EMBL" id="BJOC01000018">
    <property type="protein sequence ID" value="GED22258.1"/>
    <property type="molecule type" value="Genomic_DNA"/>
</dbReference>
<sequence>MQASISRGVRRGPRRDLCAGRQKLCSIIINLFVKWPKKGGKSRKSYHFVSVDMVVWPAPLVGDNDMLDSRRNMPGDAPGPRRAPREGIFMASFAGAGRDAG</sequence>
<comment type="caution">
    <text evidence="1">The sequence shown here is derived from an EMBL/GenBank/DDBJ whole genome shotgun (WGS) entry which is preliminary data.</text>
</comment>
<name>A0A4Y4F581_9GAMM</name>
<protein>
    <submittedName>
        <fullName evidence="1">Uncharacterized protein</fullName>
    </submittedName>
</protein>
<accession>A0A4Y4F581</accession>
<evidence type="ECO:0000313" key="2">
    <source>
        <dbReference type="Proteomes" id="UP000319812"/>
    </source>
</evidence>
<keyword evidence="2" id="KW-1185">Reference proteome</keyword>
<reference evidence="1 2" key="1">
    <citation type="submission" date="2019-06" db="EMBL/GenBank/DDBJ databases">
        <title>Whole genome shotgun sequence of Halomonas halmophila NBRC 15537.</title>
        <authorList>
            <person name="Hosoyama A."/>
            <person name="Uohara A."/>
            <person name="Ohji S."/>
            <person name="Ichikawa N."/>
        </authorList>
    </citation>
    <scope>NUCLEOTIDE SEQUENCE [LARGE SCALE GENOMIC DNA]</scope>
    <source>
        <strain evidence="1 2">NBRC 15537</strain>
    </source>
</reference>
<dbReference type="AlphaFoldDB" id="A0A4Y4F581"/>